<keyword evidence="6" id="KW-0735">Signal-anchor</keyword>
<reference evidence="19 20" key="1">
    <citation type="journal article" date="2021" name="Sci. Rep.">
        <title>The genome of the diatom Chaetoceros tenuissimus carries an ancient integrated fragment of an extant virus.</title>
        <authorList>
            <person name="Hongo Y."/>
            <person name="Kimura K."/>
            <person name="Takaki Y."/>
            <person name="Yoshida Y."/>
            <person name="Baba S."/>
            <person name="Kobayashi G."/>
            <person name="Nagasaki K."/>
            <person name="Hano T."/>
            <person name="Tomaru Y."/>
        </authorList>
    </citation>
    <scope>NUCLEOTIDE SEQUENCE [LARGE SCALE GENOMIC DNA]</scope>
    <source>
        <strain evidence="19 20">NIES-3715</strain>
    </source>
</reference>
<dbReference type="InterPro" id="IPR001547">
    <property type="entry name" value="Glyco_hydro_5"/>
</dbReference>
<evidence type="ECO:0000256" key="15">
    <source>
        <dbReference type="ARBA" id="ARBA00041260"/>
    </source>
</evidence>
<feature type="transmembrane region" description="Helical" evidence="17">
    <location>
        <begin position="518"/>
        <end position="540"/>
    </location>
</feature>
<evidence type="ECO:0000256" key="1">
    <source>
        <dbReference type="ARBA" id="ARBA00004401"/>
    </source>
</evidence>
<dbReference type="AlphaFoldDB" id="A0AAD3CVA5"/>
<evidence type="ECO:0000256" key="9">
    <source>
        <dbReference type="ARBA" id="ARBA00023180"/>
    </source>
</evidence>
<evidence type="ECO:0000313" key="19">
    <source>
        <dbReference type="EMBL" id="GFH52808.1"/>
    </source>
</evidence>
<keyword evidence="3" id="KW-1003">Cell membrane</keyword>
<dbReference type="GO" id="GO:0009986">
    <property type="term" value="C:cell surface"/>
    <property type="evidence" value="ECO:0007669"/>
    <property type="project" value="TreeGrafter"/>
</dbReference>
<comment type="subcellular location">
    <subcellularLocation>
        <location evidence="1">Cell membrane</location>
        <topology evidence="1">Single-pass type II membrane protein</topology>
    </subcellularLocation>
</comment>
<comment type="catalytic activity">
    <reaction evidence="12">
        <text>Successive hydrolysis of beta-D-glucose units from the non-reducing ends of (1-&gt;3)-beta-D-glucans, releasing alpha-glucose.</text>
        <dbReference type="EC" id="3.2.1.58"/>
    </reaction>
</comment>
<dbReference type="InterPro" id="IPR050386">
    <property type="entry name" value="Glycosyl_hydrolase_5"/>
</dbReference>
<dbReference type="PANTHER" id="PTHR31297">
    <property type="entry name" value="GLUCAN ENDO-1,6-BETA-GLUCOSIDASE B"/>
    <property type="match status" value="1"/>
</dbReference>
<keyword evidence="7 17" id="KW-1133">Transmembrane helix</keyword>
<dbReference type="EC" id="3.2.1.58" evidence="14"/>
<evidence type="ECO:0000259" key="18">
    <source>
        <dbReference type="Pfam" id="PF00150"/>
    </source>
</evidence>
<keyword evidence="10 16" id="KW-0326">Glycosidase</keyword>
<evidence type="ECO:0000256" key="2">
    <source>
        <dbReference type="ARBA" id="ARBA00005641"/>
    </source>
</evidence>
<evidence type="ECO:0000256" key="13">
    <source>
        <dbReference type="ARBA" id="ARBA00037126"/>
    </source>
</evidence>
<dbReference type="Gene3D" id="3.20.20.80">
    <property type="entry name" value="Glycosidases"/>
    <property type="match status" value="1"/>
</dbReference>
<evidence type="ECO:0000256" key="5">
    <source>
        <dbReference type="ARBA" id="ARBA00022801"/>
    </source>
</evidence>
<dbReference type="GO" id="GO:0005576">
    <property type="term" value="C:extracellular region"/>
    <property type="evidence" value="ECO:0007669"/>
    <property type="project" value="TreeGrafter"/>
</dbReference>
<evidence type="ECO:0000256" key="16">
    <source>
        <dbReference type="RuleBase" id="RU361153"/>
    </source>
</evidence>
<dbReference type="GO" id="GO:0005886">
    <property type="term" value="C:plasma membrane"/>
    <property type="evidence" value="ECO:0007669"/>
    <property type="project" value="UniProtKB-SubCell"/>
</dbReference>
<dbReference type="GO" id="GO:0004338">
    <property type="term" value="F:glucan exo-1,3-beta-glucosidase activity"/>
    <property type="evidence" value="ECO:0007669"/>
    <property type="project" value="UniProtKB-EC"/>
</dbReference>
<evidence type="ECO:0000313" key="20">
    <source>
        <dbReference type="Proteomes" id="UP001054902"/>
    </source>
</evidence>
<dbReference type="GO" id="GO:0009251">
    <property type="term" value="P:glucan catabolic process"/>
    <property type="evidence" value="ECO:0007669"/>
    <property type="project" value="TreeGrafter"/>
</dbReference>
<comment type="function">
    <text evidence="13">Glucosidase involved in the degradation of cellulosic biomass. Active on lichenan.</text>
</comment>
<proteinExistence type="inferred from homology"/>
<evidence type="ECO:0000256" key="17">
    <source>
        <dbReference type="SAM" id="Phobius"/>
    </source>
</evidence>
<dbReference type="EMBL" id="BLLK01000046">
    <property type="protein sequence ID" value="GFH52808.1"/>
    <property type="molecule type" value="Genomic_DNA"/>
</dbReference>
<evidence type="ECO:0000256" key="10">
    <source>
        <dbReference type="ARBA" id="ARBA00023295"/>
    </source>
</evidence>
<keyword evidence="4 17" id="KW-0812">Transmembrane</keyword>
<dbReference type="Proteomes" id="UP001054902">
    <property type="component" value="Unassembled WGS sequence"/>
</dbReference>
<sequence>MKTERQKEWIRGVNIGGWLVLERYITPYLFVVTDCDVIGNFHYFDNQIDAPPSSDPNYKQMTIDTLHNDCKPVDPLPIDEWTLSSSFQDRDVLKRYLNVHYENFVKKEDLVTLKESGITHLRVPLSHWILGDISDEEPYVQADGWKYFVRIVDWAREIGLQIYGDLHTAPGSQNSFDNSGHLGKKMTCDGWDSWDDDSMVGNSQLPRNVERTIEILNKITARIASDGLTDVVKGFGILNEPAGDCNMDIVRKYYDIGLDIVWNNMGRETKVYVGDMFDSARWNDGFWADKSYSGTFLDSHLYQSFESSTRALSPKQHIALVCQRDHVDVVDCCYNYGKPTGIGRIFTEWSASYDQSVGDQVPTLISGIVKNGTADRFDRELSQERKDFLRNFVSAQMVSYEAVVPGESAGWFYWNFKMEGGAFAEWDYLRGCSEGWIPPLPSPKIPMQDIVGTCYDILATTDDNMKAIDQIPSPSESTSSNQGSVIDDDVVLSHGDNLVKDSQGNWELRQKNWHRDTFTIANVFEIIVPLAIVACMILYYRKRRRNYYMNIDDLELTKEDLKHVDTALGSLDSDV</sequence>
<dbReference type="Pfam" id="PF00150">
    <property type="entry name" value="Cellulase"/>
    <property type="match status" value="1"/>
</dbReference>
<keyword evidence="5 16" id="KW-0378">Hydrolase</keyword>
<accession>A0AAD3CVA5</accession>
<dbReference type="GO" id="GO:0071555">
    <property type="term" value="P:cell wall organization"/>
    <property type="evidence" value="ECO:0007669"/>
    <property type="project" value="UniProtKB-KW"/>
</dbReference>
<organism evidence="19 20">
    <name type="scientific">Chaetoceros tenuissimus</name>
    <dbReference type="NCBI Taxonomy" id="426638"/>
    <lineage>
        <taxon>Eukaryota</taxon>
        <taxon>Sar</taxon>
        <taxon>Stramenopiles</taxon>
        <taxon>Ochrophyta</taxon>
        <taxon>Bacillariophyta</taxon>
        <taxon>Coscinodiscophyceae</taxon>
        <taxon>Chaetocerotophycidae</taxon>
        <taxon>Chaetocerotales</taxon>
        <taxon>Chaetocerotaceae</taxon>
        <taxon>Chaetoceros</taxon>
    </lineage>
</organism>
<dbReference type="InterPro" id="IPR017853">
    <property type="entry name" value="GH"/>
</dbReference>
<comment type="similarity">
    <text evidence="2 16">Belongs to the glycosyl hydrolase 5 (cellulase A) family.</text>
</comment>
<evidence type="ECO:0000256" key="6">
    <source>
        <dbReference type="ARBA" id="ARBA00022968"/>
    </source>
</evidence>
<evidence type="ECO:0000256" key="3">
    <source>
        <dbReference type="ARBA" id="ARBA00022475"/>
    </source>
</evidence>
<name>A0AAD3CVA5_9STRA</name>
<keyword evidence="9" id="KW-0325">Glycoprotein</keyword>
<evidence type="ECO:0000256" key="8">
    <source>
        <dbReference type="ARBA" id="ARBA00023136"/>
    </source>
</evidence>
<evidence type="ECO:0000256" key="11">
    <source>
        <dbReference type="ARBA" id="ARBA00023316"/>
    </source>
</evidence>
<protein>
    <recommendedName>
        <fullName evidence="14">glucan 1,3-beta-glucosidase</fullName>
        <ecNumber evidence="14">3.2.1.58</ecNumber>
    </recommendedName>
    <alternativeName>
        <fullName evidence="15">Exo-1,3-beta-glucanase D</fullName>
    </alternativeName>
</protein>
<evidence type="ECO:0000256" key="12">
    <source>
        <dbReference type="ARBA" id="ARBA00036824"/>
    </source>
</evidence>
<dbReference type="SUPFAM" id="SSF51445">
    <property type="entry name" value="(Trans)glycosidases"/>
    <property type="match status" value="1"/>
</dbReference>
<keyword evidence="8 17" id="KW-0472">Membrane</keyword>
<comment type="caution">
    <text evidence="19">The sequence shown here is derived from an EMBL/GenBank/DDBJ whole genome shotgun (WGS) entry which is preliminary data.</text>
</comment>
<evidence type="ECO:0000256" key="14">
    <source>
        <dbReference type="ARBA" id="ARBA00038929"/>
    </source>
</evidence>
<evidence type="ECO:0000256" key="7">
    <source>
        <dbReference type="ARBA" id="ARBA00022989"/>
    </source>
</evidence>
<gene>
    <name evidence="19" type="ORF">CTEN210_09284</name>
</gene>
<keyword evidence="11" id="KW-0961">Cell wall biogenesis/degradation</keyword>
<dbReference type="PANTHER" id="PTHR31297:SF34">
    <property type="entry name" value="GLUCAN 1,3-BETA-GLUCOSIDASE 2"/>
    <property type="match status" value="1"/>
</dbReference>
<evidence type="ECO:0000256" key="4">
    <source>
        <dbReference type="ARBA" id="ARBA00022692"/>
    </source>
</evidence>
<feature type="domain" description="Glycoside hydrolase family 5" evidence="18">
    <location>
        <begin position="99"/>
        <end position="356"/>
    </location>
</feature>
<keyword evidence="20" id="KW-1185">Reference proteome</keyword>